<dbReference type="Gene3D" id="2.40.70.10">
    <property type="entry name" value="Acid Proteases"/>
    <property type="match status" value="1"/>
</dbReference>
<sequence length="145" mass="16837">MSETVTVGWRETVALPEFGIERIRAKIDTGARSSSLHVDRQWRLERDGQPWVGFVIQPRPGAEVVTVEALLVDERDVIDSGGHRVRRPFIRTRMRLADVEREIELNLADRRGMRFPMLLGRQAMQESFIVDPSRSHLHRRRKSVE</sequence>
<dbReference type="OrthoDB" id="9782977at2"/>
<protein>
    <recommendedName>
        <fullName evidence="1">Retropepsin-like aspartic endopeptidase domain-containing protein</fullName>
    </recommendedName>
</protein>
<dbReference type="InterPro" id="IPR008503">
    <property type="entry name" value="Asp_endopeptidase"/>
</dbReference>
<proteinExistence type="predicted"/>
<dbReference type="Pfam" id="PF05618">
    <property type="entry name" value="Zn_protease"/>
    <property type="match status" value="1"/>
</dbReference>
<keyword evidence="3" id="KW-1185">Reference proteome</keyword>
<dbReference type="AlphaFoldDB" id="A0A2K1PX64"/>
<accession>A0A2K1PX64</accession>
<organism evidence="2 3">
    <name type="scientific">Solilutibacter silvestris</name>
    <dbReference type="NCBI Taxonomy" id="1645665"/>
    <lineage>
        <taxon>Bacteria</taxon>
        <taxon>Pseudomonadati</taxon>
        <taxon>Pseudomonadota</taxon>
        <taxon>Gammaproteobacteria</taxon>
        <taxon>Lysobacterales</taxon>
        <taxon>Lysobacteraceae</taxon>
        <taxon>Solilutibacter</taxon>
    </lineage>
</organism>
<feature type="domain" description="Retropepsin-like aspartic endopeptidase" evidence="1">
    <location>
        <begin position="7"/>
        <end position="139"/>
    </location>
</feature>
<dbReference type="PANTHER" id="PTHR38037">
    <property type="entry name" value="ZN_PROTEASE DOMAIN-CONTAINING PROTEIN"/>
    <property type="match status" value="1"/>
</dbReference>
<name>A0A2K1PX64_9GAMM</name>
<dbReference type="InterPro" id="IPR021109">
    <property type="entry name" value="Peptidase_aspartic_dom_sf"/>
</dbReference>
<dbReference type="RefSeq" id="WP_103075106.1">
    <property type="nucleotide sequence ID" value="NZ_NPZB01000002.1"/>
</dbReference>
<evidence type="ECO:0000313" key="3">
    <source>
        <dbReference type="Proteomes" id="UP000236220"/>
    </source>
</evidence>
<dbReference type="PANTHER" id="PTHR38037:SF1">
    <property type="entry name" value="ATP-DEPENDENT ZINC PROTEASE DOMAIN-CONTAINING PROTEIN-RELATED"/>
    <property type="match status" value="1"/>
</dbReference>
<comment type="caution">
    <text evidence="2">The sequence shown here is derived from an EMBL/GenBank/DDBJ whole genome shotgun (WGS) entry which is preliminary data.</text>
</comment>
<dbReference type="Proteomes" id="UP000236220">
    <property type="component" value="Unassembled WGS sequence"/>
</dbReference>
<gene>
    <name evidence="2" type="ORF">Lysil_1561</name>
</gene>
<evidence type="ECO:0000259" key="1">
    <source>
        <dbReference type="Pfam" id="PF05618"/>
    </source>
</evidence>
<dbReference type="EMBL" id="NPZB01000002">
    <property type="protein sequence ID" value="PNS07385.1"/>
    <property type="molecule type" value="Genomic_DNA"/>
</dbReference>
<reference evidence="2 3" key="1">
    <citation type="submission" date="2017-08" db="EMBL/GenBank/DDBJ databases">
        <title>Lysobacter sylvestris genome.</title>
        <authorList>
            <person name="Zhang D.-C."/>
            <person name="Albuquerque L."/>
            <person name="Franca L."/>
            <person name="Froufe H.J.C."/>
            <person name="Barroso C."/>
            <person name="Egas C."/>
            <person name="Da Costa M."/>
            <person name="Margesin R."/>
        </authorList>
    </citation>
    <scope>NUCLEOTIDE SEQUENCE [LARGE SCALE GENOMIC DNA]</scope>
    <source>
        <strain evidence="2 3">AM20-91</strain>
    </source>
</reference>
<dbReference type="SUPFAM" id="SSF50630">
    <property type="entry name" value="Acid proteases"/>
    <property type="match status" value="1"/>
</dbReference>
<evidence type="ECO:0000313" key="2">
    <source>
        <dbReference type="EMBL" id="PNS07385.1"/>
    </source>
</evidence>